<protein>
    <recommendedName>
        <fullName evidence="4">PAS domain-containing protein</fullName>
    </recommendedName>
</protein>
<keyword evidence="3" id="KW-1185">Reference proteome</keyword>
<evidence type="ECO:0000313" key="2">
    <source>
        <dbReference type="EMBL" id="PJK28233.1"/>
    </source>
</evidence>
<gene>
    <name evidence="2" type="ORF">CVT23_17830</name>
</gene>
<proteinExistence type="predicted"/>
<accession>A0A2M9FXP9</accession>
<evidence type="ECO:0000313" key="3">
    <source>
        <dbReference type="Proteomes" id="UP000229498"/>
    </source>
</evidence>
<dbReference type="RefSeq" id="WP_109794681.1">
    <property type="nucleotide sequence ID" value="NZ_PHIG01000047.1"/>
</dbReference>
<dbReference type="InterPro" id="IPR009922">
    <property type="entry name" value="DUF1457"/>
</dbReference>
<reference evidence="2 3" key="1">
    <citation type="submission" date="2017-11" db="EMBL/GenBank/DDBJ databases">
        <title>Draft genome sequence of Rhizobiales bacterium SY3-13.</title>
        <authorList>
            <person name="Sun C."/>
        </authorList>
    </citation>
    <scope>NUCLEOTIDE SEQUENCE [LARGE SCALE GENOMIC DNA]</scope>
    <source>
        <strain evidence="2 3">SY3-13</strain>
    </source>
</reference>
<dbReference type="Pfam" id="PF07310">
    <property type="entry name" value="PAS_5"/>
    <property type="match status" value="1"/>
</dbReference>
<sequence>MARNREDQTAYESLELTETPAAASRSHLLESIEDYWRDRRDGGRLPDHGDFSPEKLLPWVGHASLIDVGEGGRAFRWRLQGSRFAEVTGRDDDGRWFREVYDGQVLKGFERICRAAAEHREPAGFRGELRVVGGTAVAFLALVLPLAEQTDEVDRLVLAVDFLS</sequence>
<dbReference type="EMBL" id="PHIG01000047">
    <property type="protein sequence ID" value="PJK28233.1"/>
    <property type="molecule type" value="Genomic_DNA"/>
</dbReference>
<dbReference type="OrthoDB" id="7353449at2"/>
<evidence type="ECO:0008006" key="4">
    <source>
        <dbReference type="Google" id="ProtNLM"/>
    </source>
</evidence>
<evidence type="ECO:0000256" key="1">
    <source>
        <dbReference type="SAM" id="MobiDB-lite"/>
    </source>
</evidence>
<dbReference type="Proteomes" id="UP000229498">
    <property type="component" value="Unassembled WGS sequence"/>
</dbReference>
<organism evidence="2 3">
    <name type="scientific">Minwuia thermotolerans</name>
    <dbReference type="NCBI Taxonomy" id="2056226"/>
    <lineage>
        <taxon>Bacteria</taxon>
        <taxon>Pseudomonadati</taxon>
        <taxon>Pseudomonadota</taxon>
        <taxon>Alphaproteobacteria</taxon>
        <taxon>Minwuiales</taxon>
        <taxon>Minwuiaceae</taxon>
        <taxon>Minwuia</taxon>
    </lineage>
</organism>
<name>A0A2M9FXP9_9PROT</name>
<dbReference type="AlphaFoldDB" id="A0A2M9FXP9"/>
<comment type="caution">
    <text evidence="2">The sequence shown here is derived from an EMBL/GenBank/DDBJ whole genome shotgun (WGS) entry which is preliminary data.</text>
</comment>
<feature type="region of interest" description="Disordered" evidence="1">
    <location>
        <begin position="1"/>
        <end position="23"/>
    </location>
</feature>